<name>A0ABD3H742_9MARC</name>
<proteinExistence type="predicted"/>
<evidence type="ECO:0000313" key="3">
    <source>
        <dbReference type="EMBL" id="KAL3686641.1"/>
    </source>
</evidence>
<evidence type="ECO:0000256" key="1">
    <source>
        <dbReference type="SAM" id="MobiDB-lite"/>
    </source>
</evidence>
<feature type="compositionally biased region" description="Polar residues" evidence="1">
    <location>
        <begin position="407"/>
        <end position="418"/>
    </location>
</feature>
<dbReference type="PANTHER" id="PTHR33736:SF12">
    <property type="entry name" value="F-BOX DOMAIN-CONTAINING PROTEIN"/>
    <property type="match status" value="1"/>
</dbReference>
<keyword evidence="4" id="KW-1185">Reference proteome</keyword>
<feature type="region of interest" description="Disordered" evidence="1">
    <location>
        <begin position="393"/>
        <end position="418"/>
    </location>
</feature>
<protein>
    <recommendedName>
        <fullName evidence="2">F-box domain-containing protein</fullName>
    </recommendedName>
</protein>
<organism evidence="3 4">
    <name type="scientific">Riccia sorocarpa</name>
    <dbReference type="NCBI Taxonomy" id="122646"/>
    <lineage>
        <taxon>Eukaryota</taxon>
        <taxon>Viridiplantae</taxon>
        <taxon>Streptophyta</taxon>
        <taxon>Embryophyta</taxon>
        <taxon>Marchantiophyta</taxon>
        <taxon>Marchantiopsida</taxon>
        <taxon>Marchantiidae</taxon>
        <taxon>Marchantiales</taxon>
        <taxon>Ricciaceae</taxon>
        <taxon>Riccia</taxon>
    </lineage>
</organism>
<reference evidence="3 4" key="1">
    <citation type="submission" date="2024-09" db="EMBL/GenBank/DDBJ databases">
        <title>Chromosome-scale assembly of Riccia sorocarpa.</title>
        <authorList>
            <person name="Paukszto L."/>
        </authorList>
    </citation>
    <scope>NUCLEOTIDE SEQUENCE [LARGE SCALE GENOMIC DNA]</scope>
    <source>
        <strain evidence="3">LP-2024</strain>
        <tissue evidence="3">Aerial parts of the thallus</tissue>
    </source>
</reference>
<dbReference type="SMART" id="SM00256">
    <property type="entry name" value="FBOX"/>
    <property type="match status" value="1"/>
</dbReference>
<dbReference type="SUPFAM" id="SSF81383">
    <property type="entry name" value="F-box domain"/>
    <property type="match status" value="1"/>
</dbReference>
<dbReference type="InterPro" id="IPR036047">
    <property type="entry name" value="F-box-like_dom_sf"/>
</dbReference>
<dbReference type="InterPro" id="IPR001810">
    <property type="entry name" value="F-box_dom"/>
</dbReference>
<evidence type="ECO:0000313" key="4">
    <source>
        <dbReference type="Proteomes" id="UP001633002"/>
    </source>
</evidence>
<accession>A0ABD3H742</accession>
<evidence type="ECO:0000259" key="2">
    <source>
        <dbReference type="SMART" id="SM00256"/>
    </source>
</evidence>
<dbReference type="InterPro" id="IPR045283">
    <property type="entry name" value="AT3G44326-like"/>
</dbReference>
<feature type="domain" description="F-box" evidence="2">
    <location>
        <begin position="15"/>
        <end position="55"/>
    </location>
</feature>
<comment type="caution">
    <text evidence="3">The sequence shown here is derived from an EMBL/GenBank/DDBJ whole genome shotgun (WGS) entry which is preliminary data.</text>
</comment>
<dbReference type="PANTHER" id="PTHR33736">
    <property type="entry name" value="F-BOX PROTEIN-RELATED"/>
    <property type="match status" value="1"/>
</dbReference>
<sequence>MAPSEEKLGLEVGPLNNDIFFEVLKRVDSITLATVSCASSGIRKVSDNEALWEKYCNERWPSTKDPEVKALIRDIGGFRKLYADCYPLIISREQPIVRDVDIYGTDNRDDYWDDEDMGGAEPDFSPKNLVSIVDIVYSGKCIFSKTVHGIPGADDFLGWFSSCPFRIDLLRSPEEEDERVQEAQSPVLITDGLPSIVSVERERKDGKFWKALWDNVSVSWIMINHKTKEMANLSSWRPLGGLRHWPCDGDFLIRFGSILPAYRSCLCNAVQCNIVMKCRLSDWGIGDTVNSKLRLTELSMQLEDIGGAHVNGKESLAILHTALSCPRSRLHTEVLSSYHQYLKVQTDMKERKIRREGRLDTAAVVSGIGVFMFICYFDRKSRRTSVEVLRRRGFSPEDGPVKESHIQAVSTEEASLLE</sequence>
<gene>
    <name evidence="3" type="ORF">R1sor_009215</name>
</gene>
<dbReference type="Proteomes" id="UP001633002">
    <property type="component" value="Unassembled WGS sequence"/>
</dbReference>
<dbReference type="EMBL" id="JBJQOH010000005">
    <property type="protein sequence ID" value="KAL3686641.1"/>
    <property type="molecule type" value="Genomic_DNA"/>
</dbReference>
<dbReference type="AlphaFoldDB" id="A0ABD3H742"/>